<keyword evidence="4" id="KW-1185">Reference proteome</keyword>
<dbReference type="PANTHER" id="PTHR48081">
    <property type="entry name" value="AB HYDROLASE SUPERFAMILY PROTEIN C4A8.06C"/>
    <property type="match status" value="1"/>
</dbReference>
<dbReference type="EMBL" id="JADKNH010000009">
    <property type="protein sequence ID" value="MBF4694444.1"/>
    <property type="molecule type" value="Genomic_DNA"/>
</dbReference>
<dbReference type="RefSeq" id="WP_194702682.1">
    <property type="nucleotide sequence ID" value="NZ_JADKNH010000009.1"/>
</dbReference>
<dbReference type="InterPro" id="IPR029058">
    <property type="entry name" value="AB_hydrolase_fold"/>
</dbReference>
<evidence type="ECO:0000313" key="3">
    <source>
        <dbReference type="EMBL" id="MBF4694444.1"/>
    </source>
</evidence>
<organism evidence="3 4">
    <name type="scientific">Fusibacter ferrireducens</name>
    <dbReference type="NCBI Taxonomy" id="2785058"/>
    <lineage>
        <taxon>Bacteria</taxon>
        <taxon>Bacillati</taxon>
        <taxon>Bacillota</taxon>
        <taxon>Clostridia</taxon>
        <taxon>Eubacteriales</taxon>
        <taxon>Eubacteriales Family XII. Incertae Sedis</taxon>
        <taxon>Fusibacter</taxon>
    </lineage>
</organism>
<dbReference type="PANTHER" id="PTHR48081:SF8">
    <property type="entry name" value="ALPHA_BETA HYDROLASE FOLD-3 DOMAIN-CONTAINING PROTEIN-RELATED"/>
    <property type="match status" value="1"/>
</dbReference>
<evidence type="ECO:0000259" key="2">
    <source>
        <dbReference type="Pfam" id="PF07859"/>
    </source>
</evidence>
<evidence type="ECO:0000313" key="4">
    <source>
        <dbReference type="Proteomes" id="UP000614200"/>
    </source>
</evidence>
<dbReference type="SUPFAM" id="SSF53474">
    <property type="entry name" value="alpha/beta-Hydrolases"/>
    <property type="match status" value="1"/>
</dbReference>
<feature type="domain" description="Alpha/beta hydrolase fold-3" evidence="2">
    <location>
        <begin position="72"/>
        <end position="281"/>
    </location>
</feature>
<dbReference type="Pfam" id="PF07859">
    <property type="entry name" value="Abhydrolase_3"/>
    <property type="match status" value="1"/>
</dbReference>
<sequence>MSTLDVLTELRVHLEKQPILELDKELDSIRKLEPSLYRPSDALAIEEVQICAQRTARIYRPLNCQDELLPGVFWIHGGGYVLGHPQCEDQMCAKLALEVPCIIVSLDYRLAPEYPYPAGLEDCYTGLKWLFECASTLGVDRKRIAIAGPSAGGGLTAALTLLVRDRGEVSVSFQMPLYPMIDHRNENLSNQEITKKTMPKAWNKDLNAIAWDMYLKDVDRAHVPIYASPALEKRLEGLPPTYTCVGQLDPFRDETIDYVQRLAQAGVPVEFHLYPGCYHGFDALGEETEVSKMANDMYVKVLKKAFYK</sequence>
<keyword evidence="1 3" id="KW-0378">Hydrolase</keyword>
<protein>
    <submittedName>
        <fullName evidence="3">Alpha/beta hydrolase</fullName>
    </submittedName>
</protein>
<proteinExistence type="predicted"/>
<name>A0ABR9ZY00_9FIRM</name>
<accession>A0ABR9ZY00</accession>
<dbReference type="Gene3D" id="3.40.50.1820">
    <property type="entry name" value="alpha/beta hydrolase"/>
    <property type="match status" value="1"/>
</dbReference>
<dbReference type="InterPro" id="IPR050300">
    <property type="entry name" value="GDXG_lipolytic_enzyme"/>
</dbReference>
<dbReference type="Proteomes" id="UP000614200">
    <property type="component" value="Unassembled WGS sequence"/>
</dbReference>
<gene>
    <name evidence="3" type="ORF">ISU02_15140</name>
</gene>
<evidence type="ECO:0000256" key="1">
    <source>
        <dbReference type="ARBA" id="ARBA00022801"/>
    </source>
</evidence>
<reference evidence="3 4" key="1">
    <citation type="submission" date="2020-11" db="EMBL/GenBank/DDBJ databases">
        <title>Fusibacter basophilias sp. nov.</title>
        <authorList>
            <person name="Qiu D."/>
        </authorList>
    </citation>
    <scope>NUCLEOTIDE SEQUENCE [LARGE SCALE GENOMIC DNA]</scope>
    <source>
        <strain evidence="3 4">Q10-2</strain>
    </source>
</reference>
<comment type="caution">
    <text evidence="3">The sequence shown here is derived from an EMBL/GenBank/DDBJ whole genome shotgun (WGS) entry which is preliminary data.</text>
</comment>
<dbReference type="InterPro" id="IPR013094">
    <property type="entry name" value="AB_hydrolase_3"/>
</dbReference>
<dbReference type="GO" id="GO:0016787">
    <property type="term" value="F:hydrolase activity"/>
    <property type="evidence" value="ECO:0007669"/>
    <property type="project" value="UniProtKB-KW"/>
</dbReference>